<proteinExistence type="predicted"/>
<name>A0AAE0A350_9ROSI</name>
<evidence type="ECO:0000313" key="3">
    <source>
        <dbReference type="Proteomes" id="UP001281410"/>
    </source>
</evidence>
<evidence type="ECO:0000313" key="2">
    <source>
        <dbReference type="EMBL" id="KAK3199364.1"/>
    </source>
</evidence>
<keyword evidence="1" id="KW-0732">Signal</keyword>
<dbReference type="AlphaFoldDB" id="A0AAE0A350"/>
<evidence type="ECO:0008006" key="4">
    <source>
        <dbReference type="Google" id="ProtNLM"/>
    </source>
</evidence>
<organism evidence="2 3">
    <name type="scientific">Dipteronia sinensis</name>
    <dbReference type="NCBI Taxonomy" id="43782"/>
    <lineage>
        <taxon>Eukaryota</taxon>
        <taxon>Viridiplantae</taxon>
        <taxon>Streptophyta</taxon>
        <taxon>Embryophyta</taxon>
        <taxon>Tracheophyta</taxon>
        <taxon>Spermatophyta</taxon>
        <taxon>Magnoliopsida</taxon>
        <taxon>eudicotyledons</taxon>
        <taxon>Gunneridae</taxon>
        <taxon>Pentapetalae</taxon>
        <taxon>rosids</taxon>
        <taxon>malvids</taxon>
        <taxon>Sapindales</taxon>
        <taxon>Sapindaceae</taxon>
        <taxon>Hippocastanoideae</taxon>
        <taxon>Acereae</taxon>
        <taxon>Dipteronia</taxon>
    </lineage>
</organism>
<comment type="caution">
    <text evidence="2">The sequence shown here is derived from an EMBL/GenBank/DDBJ whole genome shotgun (WGS) entry which is preliminary data.</text>
</comment>
<gene>
    <name evidence="2" type="ORF">Dsin_022779</name>
</gene>
<evidence type="ECO:0000256" key="1">
    <source>
        <dbReference type="SAM" id="SignalP"/>
    </source>
</evidence>
<protein>
    <recommendedName>
        <fullName evidence="4">Secreted protein</fullName>
    </recommendedName>
</protein>
<reference evidence="2" key="1">
    <citation type="journal article" date="2023" name="Plant J.">
        <title>Genome sequences and population genomics provide insights into the demographic history, inbreeding, and mutation load of two 'living fossil' tree species of Dipteronia.</title>
        <authorList>
            <person name="Feng Y."/>
            <person name="Comes H.P."/>
            <person name="Chen J."/>
            <person name="Zhu S."/>
            <person name="Lu R."/>
            <person name="Zhang X."/>
            <person name="Li P."/>
            <person name="Qiu J."/>
            <person name="Olsen K.M."/>
            <person name="Qiu Y."/>
        </authorList>
    </citation>
    <scope>NUCLEOTIDE SEQUENCE</scope>
    <source>
        <strain evidence="2">NBL</strain>
    </source>
</reference>
<sequence>MHLSLRAMVGLTFLQPLLIHAQEMAMRWLHVLGSHSRIMIMGMKKLNYQQEIREENINLQEFGALCFKRQIKLGRKEYNEKRNLFSRFMFYAIKGNTLM</sequence>
<feature type="signal peptide" evidence="1">
    <location>
        <begin position="1"/>
        <end position="21"/>
    </location>
</feature>
<keyword evidence="3" id="KW-1185">Reference proteome</keyword>
<accession>A0AAE0A350</accession>
<dbReference type="Proteomes" id="UP001281410">
    <property type="component" value="Unassembled WGS sequence"/>
</dbReference>
<dbReference type="EMBL" id="JANJYJ010000007">
    <property type="protein sequence ID" value="KAK3199364.1"/>
    <property type="molecule type" value="Genomic_DNA"/>
</dbReference>
<feature type="chain" id="PRO_5042138607" description="Secreted protein" evidence="1">
    <location>
        <begin position="22"/>
        <end position="99"/>
    </location>
</feature>